<gene>
    <name evidence="2" type="ORF">SAMN02745205_01303</name>
</gene>
<dbReference type="InterPro" id="IPR049236">
    <property type="entry name" value="DUF6850"/>
</dbReference>
<organism evidence="2 3">
    <name type="scientific">Porphyromonas cangingivalis</name>
    <dbReference type="NCBI Taxonomy" id="36874"/>
    <lineage>
        <taxon>Bacteria</taxon>
        <taxon>Pseudomonadati</taxon>
        <taxon>Bacteroidota</taxon>
        <taxon>Bacteroidia</taxon>
        <taxon>Bacteroidales</taxon>
        <taxon>Porphyromonadaceae</taxon>
        <taxon>Porphyromonas</taxon>
    </lineage>
</organism>
<evidence type="ECO:0000313" key="2">
    <source>
        <dbReference type="EMBL" id="SJZ59226.1"/>
    </source>
</evidence>
<reference evidence="2 3" key="1">
    <citation type="submission" date="2017-02" db="EMBL/GenBank/DDBJ databases">
        <authorList>
            <person name="Peterson S.W."/>
        </authorList>
    </citation>
    <scope>NUCLEOTIDE SEQUENCE [LARGE SCALE GENOMIC DNA]</scope>
    <source>
        <strain evidence="2 3">ATCC 700135</strain>
    </source>
</reference>
<feature type="domain" description="DUF6850" evidence="1">
    <location>
        <begin position="67"/>
        <end position="407"/>
    </location>
</feature>
<dbReference type="AlphaFoldDB" id="A0A1T4LX72"/>
<dbReference type="EMBL" id="FUWL01000009">
    <property type="protein sequence ID" value="SJZ59226.1"/>
    <property type="molecule type" value="Genomic_DNA"/>
</dbReference>
<name>A0A1T4LX72_PORCN</name>
<accession>A0A1T4LX72</accession>
<evidence type="ECO:0000313" key="3">
    <source>
        <dbReference type="Proteomes" id="UP000189956"/>
    </source>
</evidence>
<dbReference type="RefSeq" id="WP_036853779.1">
    <property type="nucleotide sequence ID" value="NZ_FUWL01000009.1"/>
</dbReference>
<proteinExistence type="predicted"/>
<dbReference type="Proteomes" id="UP000189956">
    <property type="component" value="Unassembled WGS sequence"/>
</dbReference>
<sequence>MVLLRVILPSRSIIFLLLCILPGFLSGFHASAQQKRGDSLSLALDWIWRSDSLHYLVGEQFRLPSLVVFAPEGKPSDVGVSYASKSFYPRSLSSIPKREESYLLFAQGAKDGRRFALRGVAQFRKKREQDLSHNLSNHSDRFYPFIVADTVRQETKSEIYTLSFDVGYRLNRLFSIGLSAGYEGELRYSRKDPRVQNLSSIVDATSSVSVDLDRFGILTTGAAIQKEIQQLSYSVLVPHSSQPIYIMRPLGEYNFRHSGKNDNGAYRHKYTALSGQGAWVLPARNVLLGLSYIRTTSLLETKDAGVYLSELRGRSISVDLQADVWRWNRSRLSLLGTYTTQTKEGEERIYKRVQIDEHSSLTKPVLVASQQNYTESQYDVTVGGRWLAHFSNSIFSLSLSYEKQYFNARHLSEPLLSSFAKNSISPSLSLRWKSPGKTLYSHTIFRSRHLISGHHEQKLNRDQPTYIIEQDRLLLRCGADDTYSLLQEFRLPIGVKKQNAVLLGGSIQMLHWRGLGQTLEGVCHIAYSF</sequence>
<protein>
    <recommendedName>
        <fullName evidence="1">DUF6850 domain-containing protein</fullName>
    </recommendedName>
</protein>
<dbReference type="Pfam" id="PF21012">
    <property type="entry name" value="DUF6850"/>
    <property type="match status" value="1"/>
</dbReference>
<evidence type="ECO:0000259" key="1">
    <source>
        <dbReference type="Pfam" id="PF21012"/>
    </source>
</evidence>